<feature type="transmembrane region" description="Helical" evidence="2">
    <location>
        <begin position="209"/>
        <end position="233"/>
    </location>
</feature>
<gene>
    <name evidence="3" type="ORF">GCM10011512_27500</name>
</gene>
<keyword evidence="2" id="KW-0472">Membrane</keyword>
<proteinExistence type="predicted"/>
<feature type="transmembrane region" description="Helical" evidence="2">
    <location>
        <begin position="118"/>
        <end position="138"/>
    </location>
</feature>
<feature type="transmembrane region" description="Helical" evidence="2">
    <location>
        <begin position="301"/>
        <end position="322"/>
    </location>
</feature>
<dbReference type="Pfam" id="PF04657">
    <property type="entry name" value="DMT_YdcZ"/>
    <property type="match status" value="2"/>
</dbReference>
<evidence type="ECO:0000313" key="3">
    <source>
        <dbReference type="EMBL" id="GGC99087.1"/>
    </source>
</evidence>
<dbReference type="InterPro" id="IPR006750">
    <property type="entry name" value="YdcZ"/>
</dbReference>
<feature type="transmembrane region" description="Helical" evidence="2">
    <location>
        <begin position="51"/>
        <end position="72"/>
    </location>
</feature>
<sequence length="360" mass="36551">MTSSPDAAAVTRPRRTLPIPVGVLLAVVAGLAFALQSRINGAVAGQFRDGFAAAALSFGVGTVVLVTGVAVIPAGRRRLARVFRSVRAGELPAWYLVAGAIGANVVLAQSLTVGVLGVAIFTVALVAGQTISGVLVDGTGFGARERRPPTLPRIAGSVLTVVAVVWAVESSFGTSTDPAAVVGPILLPVVAGLLYGFQQAMNGRIGRIAGTPMIPAVTNFTVGLIVLLIAWAIKQLVAPTTGTFPAMWWAYLPGLLGIVAISLSALLAPRLGVLLLGLGTIAGQLLGSLGLDVFAPAAGAHVALSTVGGTALTLIAVLVATLPWRSQRRFAEAGRRAHDEAARSAGPATAEPTGVERPAR</sequence>
<feature type="transmembrane region" description="Helical" evidence="2">
    <location>
        <begin position="248"/>
        <end position="267"/>
    </location>
</feature>
<evidence type="ECO:0000256" key="2">
    <source>
        <dbReference type="SAM" id="Phobius"/>
    </source>
</evidence>
<evidence type="ECO:0000256" key="1">
    <source>
        <dbReference type="SAM" id="MobiDB-lite"/>
    </source>
</evidence>
<dbReference type="RefSeq" id="WP_229660047.1">
    <property type="nucleotide sequence ID" value="NZ_BMJI01000023.1"/>
</dbReference>
<accession>A0ABQ1PLB5</accession>
<keyword evidence="2" id="KW-1133">Transmembrane helix</keyword>
<feature type="transmembrane region" description="Helical" evidence="2">
    <location>
        <begin position="93"/>
        <end position="112"/>
    </location>
</feature>
<feature type="region of interest" description="Disordered" evidence="1">
    <location>
        <begin position="336"/>
        <end position="360"/>
    </location>
</feature>
<feature type="transmembrane region" description="Helical" evidence="2">
    <location>
        <begin position="180"/>
        <end position="197"/>
    </location>
</feature>
<comment type="caution">
    <text evidence="3">The sequence shown here is derived from an EMBL/GenBank/DDBJ whole genome shotgun (WGS) entry which is preliminary data.</text>
</comment>
<feature type="transmembrane region" description="Helical" evidence="2">
    <location>
        <begin position="274"/>
        <end position="295"/>
    </location>
</feature>
<feature type="transmembrane region" description="Helical" evidence="2">
    <location>
        <begin position="21"/>
        <end position="39"/>
    </location>
</feature>
<feature type="transmembrane region" description="Helical" evidence="2">
    <location>
        <begin position="150"/>
        <end position="168"/>
    </location>
</feature>
<dbReference type="PANTHER" id="PTHR34821">
    <property type="entry name" value="INNER MEMBRANE PROTEIN YDCZ"/>
    <property type="match status" value="1"/>
</dbReference>
<dbReference type="PANTHER" id="PTHR34821:SF2">
    <property type="entry name" value="INNER MEMBRANE PROTEIN YDCZ"/>
    <property type="match status" value="1"/>
</dbReference>
<keyword evidence="4" id="KW-1185">Reference proteome</keyword>
<organism evidence="3 4">
    <name type="scientific">Tersicoccus solisilvae</name>
    <dbReference type="NCBI Taxonomy" id="1882339"/>
    <lineage>
        <taxon>Bacteria</taxon>
        <taxon>Bacillati</taxon>
        <taxon>Actinomycetota</taxon>
        <taxon>Actinomycetes</taxon>
        <taxon>Micrococcales</taxon>
        <taxon>Micrococcaceae</taxon>
        <taxon>Tersicoccus</taxon>
    </lineage>
</organism>
<protein>
    <submittedName>
        <fullName evidence="3">Membrane protein</fullName>
    </submittedName>
</protein>
<dbReference type="Proteomes" id="UP000597761">
    <property type="component" value="Unassembled WGS sequence"/>
</dbReference>
<name>A0ABQ1PLB5_9MICC</name>
<dbReference type="EMBL" id="BMJI01000023">
    <property type="protein sequence ID" value="GGC99087.1"/>
    <property type="molecule type" value="Genomic_DNA"/>
</dbReference>
<keyword evidence="2" id="KW-0812">Transmembrane</keyword>
<evidence type="ECO:0000313" key="4">
    <source>
        <dbReference type="Proteomes" id="UP000597761"/>
    </source>
</evidence>
<reference evidence="4" key="1">
    <citation type="journal article" date="2019" name="Int. J. Syst. Evol. Microbiol.">
        <title>The Global Catalogue of Microorganisms (GCM) 10K type strain sequencing project: providing services to taxonomists for standard genome sequencing and annotation.</title>
        <authorList>
            <consortium name="The Broad Institute Genomics Platform"/>
            <consortium name="The Broad Institute Genome Sequencing Center for Infectious Disease"/>
            <person name="Wu L."/>
            <person name="Ma J."/>
        </authorList>
    </citation>
    <scope>NUCLEOTIDE SEQUENCE [LARGE SCALE GENOMIC DNA]</scope>
    <source>
        <strain evidence="4">CGMCC 1.15480</strain>
    </source>
</reference>